<dbReference type="InterPro" id="IPR010328">
    <property type="entry name" value="DUF928"/>
</dbReference>
<comment type="caution">
    <text evidence="1">The sequence shown here is derived from an EMBL/GenBank/DDBJ whole genome shotgun (WGS) entry which is preliminary data.</text>
</comment>
<sequence length="278" mass="30417">MLLMGWKKSIQWKKIVGVLLSPALVIGSGLVVPEGALGLDFSAPSGDVGRPASSMGGGTRGGSCTASNPMGELRALMPLHNNIGRTTSQTPTMYWYVPKNTAKYGEFVVTDEEGNELYLEEELQVPAAGGLVKITIPATAMLEMGKEYKWQMSLVCDPEDRSTDEWDRGKLVTVTPDENLQKALEAAGTDTLKQAEAYASAGIWQETLGAIIEMRQERQTEWTDLVEKVLKPVMQQHLARENEARLNQKLSPEELAQWLEQITEAIATSPLVELTAAN</sequence>
<dbReference type="AlphaFoldDB" id="A0A7C3ZL74"/>
<gene>
    <name evidence="1" type="ORF">ENR15_15720</name>
</gene>
<reference evidence="1" key="1">
    <citation type="journal article" date="2020" name="mSystems">
        <title>Genome- and Community-Level Interaction Insights into Carbon Utilization and Element Cycling Functions of Hydrothermarchaeota in Hydrothermal Sediment.</title>
        <authorList>
            <person name="Zhou Z."/>
            <person name="Liu Y."/>
            <person name="Xu W."/>
            <person name="Pan J."/>
            <person name="Luo Z.H."/>
            <person name="Li M."/>
        </authorList>
    </citation>
    <scope>NUCLEOTIDE SEQUENCE [LARGE SCALE GENOMIC DNA]</scope>
    <source>
        <strain evidence="1">SpSt-374</strain>
    </source>
</reference>
<organism evidence="1">
    <name type="scientific">Planktothricoides sp. SpSt-374</name>
    <dbReference type="NCBI Taxonomy" id="2282167"/>
    <lineage>
        <taxon>Bacteria</taxon>
        <taxon>Bacillati</taxon>
        <taxon>Cyanobacteriota</taxon>
        <taxon>Cyanophyceae</taxon>
        <taxon>Oscillatoriophycideae</taxon>
        <taxon>Oscillatoriales</taxon>
        <taxon>Oscillatoriaceae</taxon>
        <taxon>Planktothricoides</taxon>
    </lineage>
</organism>
<evidence type="ECO:0000313" key="1">
    <source>
        <dbReference type="EMBL" id="HGG02043.1"/>
    </source>
</evidence>
<dbReference type="EMBL" id="DSPX01000160">
    <property type="protein sequence ID" value="HGG02043.1"/>
    <property type="molecule type" value="Genomic_DNA"/>
</dbReference>
<name>A0A7C3ZL74_9CYAN</name>
<protein>
    <submittedName>
        <fullName evidence="1">DUF928 domain-containing protein</fullName>
    </submittedName>
</protein>
<proteinExistence type="predicted"/>
<accession>A0A7C3ZL74</accession>
<dbReference type="Pfam" id="PF06051">
    <property type="entry name" value="DUF928"/>
    <property type="match status" value="1"/>
</dbReference>